<sequence>MNEPIGHLACGCMRAAVDRDYLKSMLLDPPDRGASHLVAAENYNSLMHAACSYSVQTARTV</sequence>
<comment type="caution">
    <text evidence="1">The sequence shown here is derived from an EMBL/GenBank/DDBJ whole genome shotgun (WGS) entry which is preliminary data.</text>
</comment>
<reference evidence="2" key="1">
    <citation type="journal article" date="2021" name="ISME J.">
        <title>Evolutionary origin and ecological implication of a unique nif island in free-living Bradyrhizobium lineages.</title>
        <authorList>
            <person name="Tao J."/>
        </authorList>
    </citation>
    <scope>NUCLEOTIDE SEQUENCE [LARGE SCALE GENOMIC DNA]</scope>
    <source>
        <strain evidence="2">SZCCT0434</strain>
    </source>
</reference>
<keyword evidence="2" id="KW-1185">Reference proteome</keyword>
<gene>
    <name evidence="1" type="ORF">JQ615_38110</name>
</gene>
<evidence type="ECO:0000313" key="2">
    <source>
        <dbReference type="Proteomes" id="UP001315278"/>
    </source>
</evidence>
<dbReference type="EMBL" id="JAFCJH010000073">
    <property type="protein sequence ID" value="MBR0801184.1"/>
    <property type="molecule type" value="Genomic_DNA"/>
</dbReference>
<accession>A0ABS5FWE5</accession>
<protein>
    <submittedName>
        <fullName evidence="1">Uncharacterized protein</fullName>
    </submittedName>
</protein>
<organism evidence="1 2">
    <name type="scientific">Bradyrhizobium jicamae</name>
    <dbReference type="NCBI Taxonomy" id="280332"/>
    <lineage>
        <taxon>Bacteria</taxon>
        <taxon>Pseudomonadati</taxon>
        <taxon>Pseudomonadota</taxon>
        <taxon>Alphaproteobacteria</taxon>
        <taxon>Hyphomicrobiales</taxon>
        <taxon>Nitrobacteraceae</taxon>
        <taxon>Bradyrhizobium</taxon>
    </lineage>
</organism>
<name>A0ABS5FWE5_9BRAD</name>
<evidence type="ECO:0000313" key="1">
    <source>
        <dbReference type="EMBL" id="MBR0801184.1"/>
    </source>
</evidence>
<dbReference type="Proteomes" id="UP001315278">
    <property type="component" value="Unassembled WGS sequence"/>
</dbReference>
<proteinExistence type="predicted"/>